<dbReference type="OrthoDB" id="4532668at2"/>
<gene>
    <name evidence="1" type="ORF">NOSIN_00420</name>
</gene>
<dbReference type="STRING" id="501010.NOSIN_00420"/>
<evidence type="ECO:0000313" key="1">
    <source>
        <dbReference type="EMBL" id="OOC52487.1"/>
    </source>
</evidence>
<name>A0A1V3BUY7_9ACTN</name>
<evidence type="ECO:0000313" key="2">
    <source>
        <dbReference type="Proteomes" id="UP000189004"/>
    </source>
</evidence>
<dbReference type="InterPro" id="IPR006597">
    <property type="entry name" value="Sel1-like"/>
</dbReference>
<dbReference type="InterPro" id="IPR050767">
    <property type="entry name" value="Sel1_AlgK"/>
</dbReference>
<dbReference type="AlphaFoldDB" id="A0A1V3BUY7"/>
<accession>A0A1V3BUY7</accession>
<organism evidence="1 2">
    <name type="scientific">Nocardiopsis sinuspersici</name>
    <dbReference type="NCBI Taxonomy" id="501010"/>
    <lineage>
        <taxon>Bacteria</taxon>
        <taxon>Bacillati</taxon>
        <taxon>Actinomycetota</taxon>
        <taxon>Actinomycetes</taxon>
        <taxon>Streptosporangiales</taxon>
        <taxon>Nocardiopsidaceae</taxon>
        <taxon>Nocardiopsis</taxon>
    </lineage>
</organism>
<sequence length="654" mass="70488">MPGIAVQGRDFLSPVTIYQGELETTSSASAWAAPVTEVDLYRVGVHRSRSTNGPQDPDIMTAYVDRDIDTDLHARVAAAGREGGLVLVVGGSAAGKTRAAWQAVATQLPDHRLLVPAAGADLAHLPARARAEAADCAGVVVWLDDMDRYLNTGRNLTAALVHTLTQQRVVVVATLRQGPYDTYRGTAPIGQGGAEELARLQAGQDLVRGVEAVRLERVWTQDELANGTRIAAERADVVLADAVARQLRGGADGVAEHGVAEYLAAAPDLVALWQRARDSLGIEGGHPRGHRLVAASVDLARIGVESADANLLEAAHTHYPLPASSRPEPFARALEWACAVRFGASGLLIPTTTDNTRWRPFDYLLDTATPIPAPLWDTALAHTTDPVGLSSLGIAAYRAELWATAETAWSRAAKGGNTLAMFGLGVLLKGRGEQEEAETWYRRGAEEGDTRAMVNLGTLLKGRGEQEEAETWYRRGAEEGDTLAMAALGALLKGRGEQEEAETWYRRGAEEGGTLAMAALGALLKGRGEQEEAETWYRRAAAENDIRAMVNLGILLQERGEQEEAEIWWRRGAEEGDITAMVGLGILLVARGEEEEAETWYRCSAEEGDTIAMIGLRILLKKRGESEEAEMWRRRVAETEATDLVLPEAGQPDG</sequence>
<dbReference type="EMBL" id="MCOK01000001">
    <property type="protein sequence ID" value="OOC52487.1"/>
    <property type="molecule type" value="Genomic_DNA"/>
</dbReference>
<dbReference type="GO" id="GO:0042802">
    <property type="term" value="F:identical protein binding"/>
    <property type="evidence" value="ECO:0007669"/>
    <property type="project" value="InterPro"/>
</dbReference>
<dbReference type="SMART" id="SM00671">
    <property type="entry name" value="SEL1"/>
    <property type="match status" value="6"/>
</dbReference>
<reference evidence="2" key="1">
    <citation type="submission" date="2016-08" db="EMBL/GenBank/DDBJ databases">
        <authorList>
            <person name="Tokovenko B."/>
            <person name="Kalinowski J."/>
        </authorList>
    </citation>
    <scope>NUCLEOTIDE SEQUENCE [LARGE SCALE GENOMIC DNA]</scope>
    <source>
        <strain evidence="2">UTMC102</strain>
    </source>
</reference>
<keyword evidence="2" id="KW-1185">Reference proteome</keyword>
<proteinExistence type="predicted"/>
<dbReference type="Gene3D" id="1.25.40.10">
    <property type="entry name" value="Tetratricopeptide repeat domain"/>
    <property type="match status" value="2"/>
</dbReference>
<comment type="caution">
    <text evidence="1">The sequence shown here is derived from an EMBL/GenBank/DDBJ whole genome shotgun (WGS) entry which is preliminary data.</text>
</comment>
<dbReference type="InterPro" id="IPR011990">
    <property type="entry name" value="TPR-like_helical_dom_sf"/>
</dbReference>
<dbReference type="PANTHER" id="PTHR11102">
    <property type="entry name" value="SEL-1-LIKE PROTEIN"/>
    <property type="match status" value="1"/>
</dbReference>
<protein>
    <recommendedName>
        <fullName evidence="3">Sel1 repeat family protein</fullName>
    </recommendedName>
</protein>
<evidence type="ECO:0008006" key="3">
    <source>
        <dbReference type="Google" id="ProtNLM"/>
    </source>
</evidence>
<dbReference type="RefSeq" id="WP_077688830.1">
    <property type="nucleotide sequence ID" value="NZ_MCOK01000001.1"/>
</dbReference>
<dbReference type="PANTHER" id="PTHR11102:SF160">
    <property type="entry name" value="ERAD-ASSOCIATED E3 UBIQUITIN-PROTEIN LIGASE COMPONENT HRD3"/>
    <property type="match status" value="1"/>
</dbReference>
<dbReference type="SUPFAM" id="SSF81901">
    <property type="entry name" value="HCP-like"/>
    <property type="match status" value="2"/>
</dbReference>
<dbReference type="Proteomes" id="UP000189004">
    <property type="component" value="Unassembled WGS sequence"/>
</dbReference>
<dbReference type="InterPro" id="IPR011717">
    <property type="entry name" value="TPR-4"/>
</dbReference>
<dbReference type="Pfam" id="PF07721">
    <property type="entry name" value="TPR_4"/>
    <property type="match status" value="6"/>
</dbReference>